<reference evidence="11" key="2">
    <citation type="journal article" date="2023" name="Commun. Biol.">
        <title>Intrasexual cuticular hydrocarbon dimorphism in a wasp sheds light on hydrocarbon biosynthesis genes in Hymenoptera.</title>
        <authorList>
            <person name="Moris V.C."/>
            <person name="Podsiadlowski L."/>
            <person name="Martin S."/>
            <person name="Oeyen J.P."/>
            <person name="Donath A."/>
            <person name="Petersen M."/>
            <person name="Wilbrandt J."/>
            <person name="Misof B."/>
            <person name="Liedtke D."/>
            <person name="Thamm M."/>
            <person name="Scheiner R."/>
            <person name="Schmitt T."/>
            <person name="Niehuis O."/>
        </authorList>
    </citation>
    <scope>NUCLEOTIDE SEQUENCE</scope>
    <source>
        <strain evidence="11">GBR_01_08_01A</strain>
    </source>
</reference>
<protein>
    <recommendedName>
        <fullName evidence="10">Kinetochore protein Nuf2 N-terminal domain-containing protein</fullName>
    </recommendedName>
</protein>
<evidence type="ECO:0000256" key="2">
    <source>
        <dbReference type="ARBA" id="ARBA00005498"/>
    </source>
</evidence>
<evidence type="ECO:0000256" key="6">
    <source>
        <dbReference type="ARBA" id="ARBA00023054"/>
    </source>
</evidence>
<comment type="similarity">
    <text evidence="2">Belongs to the NUF2 family.</text>
</comment>
<keyword evidence="6 9" id="KW-0175">Coiled coil</keyword>
<evidence type="ECO:0000256" key="1">
    <source>
        <dbReference type="ARBA" id="ARBA00004584"/>
    </source>
</evidence>
<comment type="caution">
    <text evidence="11">The sequence shown here is derived from an EMBL/GenBank/DDBJ whole genome shotgun (WGS) entry which is preliminary data.</text>
</comment>
<evidence type="ECO:0000256" key="3">
    <source>
        <dbReference type="ARBA" id="ARBA00022454"/>
    </source>
</evidence>
<feature type="domain" description="Kinetochore protein Nuf2 N-terminal" evidence="10">
    <location>
        <begin position="4"/>
        <end position="132"/>
    </location>
</feature>
<dbReference type="Proteomes" id="UP001258017">
    <property type="component" value="Unassembled WGS sequence"/>
</dbReference>
<evidence type="ECO:0000256" key="4">
    <source>
        <dbReference type="ARBA" id="ARBA00022618"/>
    </source>
</evidence>
<sequence>MDTDVEKLHILLLDANLPSTIHDLRNPTEDFIMNLFEKFLMCFKINVSLINKPTFEQLQAMPCLDDTDIVRIINLYIAMRQICDRIFIPEFFISDITNPGSKKVCKFARYLANFILYATNKTSDMEDIITEIRSKGKLLEELQERKKEILTLKNEKAINISKQLSLKKKYEMEIQKMQSLIASNEKRKVELQEEIIVAEEKRRKVLENYNAHKLRSQMLDKAITDLKSEVVNSPEEYKARLYNLEEQNKAKIEEREKLQETFLAKDQLVKKYENILSFVQKQYEKFSEIKDTHEYLKKVNTQGENIKKQVDTMRNNITELIKKREMQEDHQGATINEIHAQTEERLTALRELRAQLLSNMKVAVVKLEEDKMLYNDSNMEKNKIQSDIKKIEEETSTFIKNCQELYNSEILNEIHLRKCFEDAWE</sequence>
<dbReference type="SUPFAM" id="SSF140693">
    <property type="entry name" value="IpaD-like"/>
    <property type="match status" value="1"/>
</dbReference>
<dbReference type="InterPro" id="IPR036708">
    <property type="entry name" value="BipD-like_sf"/>
</dbReference>
<accession>A0AAD9S0C7</accession>
<evidence type="ECO:0000256" key="5">
    <source>
        <dbReference type="ARBA" id="ARBA00022776"/>
    </source>
</evidence>
<organism evidence="11 12">
    <name type="scientific">Odynerus spinipes</name>
    <dbReference type="NCBI Taxonomy" id="1348599"/>
    <lineage>
        <taxon>Eukaryota</taxon>
        <taxon>Metazoa</taxon>
        <taxon>Ecdysozoa</taxon>
        <taxon>Arthropoda</taxon>
        <taxon>Hexapoda</taxon>
        <taxon>Insecta</taxon>
        <taxon>Pterygota</taxon>
        <taxon>Neoptera</taxon>
        <taxon>Endopterygota</taxon>
        <taxon>Hymenoptera</taxon>
        <taxon>Apocrita</taxon>
        <taxon>Aculeata</taxon>
        <taxon>Vespoidea</taxon>
        <taxon>Vespidae</taxon>
        <taxon>Eumeninae</taxon>
        <taxon>Odynerus</taxon>
    </lineage>
</organism>
<keyword evidence="5" id="KW-0498">Mitosis</keyword>
<evidence type="ECO:0000256" key="9">
    <source>
        <dbReference type="SAM" id="Coils"/>
    </source>
</evidence>
<evidence type="ECO:0000313" key="12">
    <source>
        <dbReference type="Proteomes" id="UP001258017"/>
    </source>
</evidence>
<dbReference type="InterPro" id="IPR005549">
    <property type="entry name" value="Kinetochore_Nuf2_N"/>
</dbReference>
<comment type="subcellular location">
    <subcellularLocation>
        <location evidence="1">Chromosome</location>
        <location evidence="1">Centromere</location>
    </subcellularLocation>
</comment>
<dbReference type="Pfam" id="PF03800">
    <property type="entry name" value="Nuf2"/>
    <property type="match status" value="1"/>
</dbReference>
<evidence type="ECO:0000256" key="8">
    <source>
        <dbReference type="ARBA" id="ARBA00023328"/>
    </source>
</evidence>
<evidence type="ECO:0000256" key="7">
    <source>
        <dbReference type="ARBA" id="ARBA00023306"/>
    </source>
</evidence>
<dbReference type="GO" id="GO:0031262">
    <property type="term" value="C:Ndc80 complex"/>
    <property type="evidence" value="ECO:0007669"/>
    <property type="project" value="InterPro"/>
</dbReference>
<feature type="coiled-coil region" evidence="9">
    <location>
        <begin position="125"/>
        <end position="208"/>
    </location>
</feature>
<evidence type="ECO:0000259" key="10">
    <source>
        <dbReference type="Pfam" id="PF03800"/>
    </source>
</evidence>
<keyword evidence="8" id="KW-0137">Centromere</keyword>
<dbReference type="InterPro" id="IPR038275">
    <property type="entry name" value="Nuf2_N_sf"/>
</dbReference>
<evidence type="ECO:0000313" key="11">
    <source>
        <dbReference type="EMBL" id="KAK2589260.1"/>
    </source>
</evidence>
<dbReference type="Gene3D" id="1.10.418.60">
    <property type="entry name" value="Ncd80 complex, Nuf2 subunit"/>
    <property type="match status" value="1"/>
</dbReference>
<keyword evidence="4" id="KW-0132">Cell division</keyword>
<dbReference type="GO" id="GO:0051301">
    <property type="term" value="P:cell division"/>
    <property type="evidence" value="ECO:0007669"/>
    <property type="project" value="UniProtKB-KW"/>
</dbReference>
<reference evidence="11" key="1">
    <citation type="submission" date="2021-08" db="EMBL/GenBank/DDBJ databases">
        <authorList>
            <person name="Misof B."/>
            <person name="Oliver O."/>
            <person name="Podsiadlowski L."/>
            <person name="Donath A."/>
            <person name="Peters R."/>
            <person name="Mayer C."/>
            <person name="Rust J."/>
            <person name="Gunkel S."/>
            <person name="Lesny P."/>
            <person name="Martin S."/>
            <person name="Oeyen J.P."/>
            <person name="Petersen M."/>
            <person name="Panagiotis P."/>
            <person name="Wilbrandt J."/>
            <person name="Tanja T."/>
        </authorList>
    </citation>
    <scope>NUCLEOTIDE SEQUENCE</scope>
    <source>
        <strain evidence="11">GBR_01_08_01A</strain>
        <tissue evidence="11">Thorax + abdomen</tissue>
    </source>
</reference>
<gene>
    <name evidence="11" type="ORF">KPH14_007820</name>
</gene>
<feature type="coiled-coil region" evidence="9">
    <location>
        <begin position="296"/>
        <end position="394"/>
    </location>
</feature>
<dbReference type="AlphaFoldDB" id="A0AAD9S0C7"/>
<name>A0AAD9S0C7_9HYME</name>
<keyword evidence="7" id="KW-0131">Cell cycle</keyword>
<keyword evidence="12" id="KW-1185">Reference proteome</keyword>
<keyword evidence="3" id="KW-0158">Chromosome</keyword>
<proteinExistence type="inferred from homology"/>
<dbReference type="EMBL" id="JAIFRP010000001">
    <property type="protein sequence ID" value="KAK2589260.1"/>
    <property type="molecule type" value="Genomic_DNA"/>
</dbReference>